<dbReference type="OrthoDB" id="7699407at2759"/>
<feature type="region of interest" description="Disordered" evidence="1">
    <location>
        <begin position="1"/>
        <end position="21"/>
    </location>
</feature>
<feature type="region of interest" description="Disordered" evidence="1">
    <location>
        <begin position="377"/>
        <end position="398"/>
    </location>
</feature>
<feature type="compositionally biased region" description="Low complexity" evidence="1">
    <location>
        <begin position="300"/>
        <end position="314"/>
    </location>
</feature>
<dbReference type="AlphaFoldDB" id="A0A6H5I673"/>
<dbReference type="Pfam" id="PF17921">
    <property type="entry name" value="Integrase_H2C2"/>
    <property type="match status" value="1"/>
</dbReference>
<dbReference type="PANTHER" id="PTHR33327">
    <property type="entry name" value="ENDONUCLEASE"/>
    <property type="match status" value="1"/>
</dbReference>
<gene>
    <name evidence="4" type="ORF">TBRA_LOCUS4666</name>
</gene>
<feature type="compositionally biased region" description="Basic and acidic residues" evidence="1">
    <location>
        <begin position="277"/>
        <end position="294"/>
    </location>
</feature>
<accession>A0A6H5I673</accession>
<dbReference type="PANTHER" id="PTHR33327:SF3">
    <property type="entry name" value="RNA-DIRECTED DNA POLYMERASE"/>
    <property type="match status" value="1"/>
</dbReference>
<feature type="compositionally biased region" description="Basic and acidic residues" evidence="1">
    <location>
        <begin position="1"/>
        <end position="13"/>
    </location>
</feature>
<protein>
    <submittedName>
        <fullName evidence="4">Uncharacterized protein</fullName>
    </submittedName>
</protein>
<reference evidence="4 5" key="1">
    <citation type="submission" date="2020-02" db="EMBL/GenBank/DDBJ databases">
        <authorList>
            <person name="Ferguson B K."/>
        </authorList>
    </citation>
    <scope>NUCLEOTIDE SEQUENCE [LARGE SCALE GENOMIC DNA]</scope>
</reference>
<sequence length="480" mass="54209">MFRDDPRIIQRDDREDDPAAVLRNENEELQRRLEELQQQQRDLQQQLDRQQQVDRRPAAVPDHATAAVADHAVHRVAVKLSPFWADKPSLWFAQTDSQFVLSNIVNEVTKFLHIVSRLDAQIAAEIEDIISNPPVLNSYTFLRTKLIERLSASEEKRVRQLISEEELGDRKPSQFLRHLRSLAGTNIVQDSLLRQLWLQRLPSSVQAILASQGDSTLEKLAELADKILEITPATPNFSVHAASAAPRHSAFEEKILQAVADLQRQVDTLSSSRSHPSSRDNSHRSHPSSRDNSRRFRQRSPSTSSSAKNSNHNSRICCHPGARATIKLVTDRFVWPSVKKDCRNWARACIECQRSKVTRHVHAPIAFLEGAISSNRPTAQVEKNSRKMEPEARTSSADVGRRVYYSGGSVSTRESTDKTAPRCYPKGWSPKSELLVLLLTNGVSLFMEKARKKMRGARKMAKKQEVGKKVLPGLVGRCRA</sequence>
<evidence type="ECO:0000256" key="1">
    <source>
        <dbReference type="SAM" id="MobiDB-lite"/>
    </source>
</evidence>
<keyword evidence="5" id="KW-1185">Reference proteome</keyword>
<proteinExistence type="predicted"/>
<evidence type="ECO:0000313" key="4">
    <source>
        <dbReference type="EMBL" id="CAB0032740.1"/>
    </source>
</evidence>
<feature type="domain" description="Integrase zinc-binding" evidence="2">
    <location>
        <begin position="311"/>
        <end position="357"/>
    </location>
</feature>
<evidence type="ECO:0000313" key="5">
    <source>
        <dbReference type="Proteomes" id="UP000479190"/>
    </source>
</evidence>
<dbReference type="InterPro" id="IPR055469">
    <property type="entry name" value="DUF7041"/>
</dbReference>
<feature type="region of interest" description="Disordered" evidence="1">
    <location>
        <begin position="266"/>
        <end position="316"/>
    </location>
</feature>
<dbReference type="Pfam" id="PF23055">
    <property type="entry name" value="DUF7041"/>
    <property type="match status" value="1"/>
</dbReference>
<feature type="domain" description="DUF7041" evidence="3">
    <location>
        <begin position="81"/>
        <end position="162"/>
    </location>
</feature>
<organism evidence="4 5">
    <name type="scientific">Trichogramma brassicae</name>
    <dbReference type="NCBI Taxonomy" id="86971"/>
    <lineage>
        <taxon>Eukaryota</taxon>
        <taxon>Metazoa</taxon>
        <taxon>Ecdysozoa</taxon>
        <taxon>Arthropoda</taxon>
        <taxon>Hexapoda</taxon>
        <taxon>Insecta</taxon>
        <taxon>Pterygota</taxon>
        <taxon>Neoptera</taxon>
        <taxon>Endopterygota</taxon>
        <taxon>Hymenoptera</taxon>
        <taxon>Apocrita</taxon>
        <taxon>Proctotrupomorpha</taxon>
        <taxon>Chalcidoidea</taxon>
        <taxon>Trichogrammatidae</taxon>
        <taxon>Trichogramma</taxon>
    </lineage>
</organism>
<dbReference type="Gene3D" id="1.10.340.70">
    <property type="match status" value="1"/>
</dbReference>
<dbReference type="Proteomes" id="UP000479190">
    <property type="component" value="Unassembled WGS sequence"/>
</dbReference>
<evidence type="ECO:0000259" key="3">
    <source>
        <dbReference type="Pfam" id="PF23055"/>
    </source>
</evidence>
<feature type="compositionally biased region" description="Basic and acidic residues" evidence="1">
    <location>
        <begin position="383"/>
        <end position="392"/>
    </location>
</feature>
<name>A0A6H5I673_9HYME</name>
<dbReference type="EMBL" id="CADCXV010000688">
    <property type="protein sequence ID" value="CAB0032740.1"/>
    <property type="molecule type" value="Genomic_DNA"/>
</dbReference>
<dbReference type="InterPro" id="IPR041588">
    <property type="entry name" value="Integrase_H2C2"/>
</dbReference>
<evidence type="ECO:0000259" key="2">
    <source>
        <dbReference type="Pfam" id="PF17921"/>
    </source>
</evidence>